<gene>
    <name evidence="1" type="ORF">CQA01_25430</name>
</gene>
<protein>
    <recommendedName>
        <fullName evidence="3">START domain-containing protein</fullName>
    </recommendedName>
</protein>
<dbReference type="InterPro" id="IPR023393">
    <property type="entry name" value="START-like_dom_sf"/>
</dbReference>
<dbReference type="RefSeq" id="WP_020888369.1">
    <property type="nucleotide sequence ID" value="NZ_BJYV01000010.1"/>
</dbReference>
<organism evidence="1 2">
    <name type="scientific">Cyclobacterium qasimii</name>
    <dbReference type="NCBI Taxonomy" id="1350429"/>
    <lineage>
        <taxon>Bacteria</taxon>
        <taxon>Pseudomonadati</taxon>
        <taxon>Bacteroidota</taxon>
        <taxon>Cytophagia</taxon>
        <taxon>Cytophagales</taxon>
        <taxon>Cyclobacteriaceae</taxon>
        <taxon>Cyclobacterium</taxon>
    </lineage>
</organism>
<dbReference type="AlphaFoldDB" id="A0A512CCR6"/>
<sequence length="206" mass="24184">MKFILFSIPIYILSTFSAAPILPHSPEFELIKEGNGIHFFERWITMEDGTKSREVKFLIEIQAPSKNVLEVLTKEKFGAKWNENSLDYKIKASGKQSWISYIKYSFPFPLSDRECYLYNQLVENKDGKTIFFKSSESRIFSNEENIVQMEGLKGRWVITEGNEHTLLRYHIISVPEEGLPRWIVDPIIRKNLWATMENLKRTIEEI</sequence>
<accession>A0A512CCR6</accession>
<name>A0A512CCR6_9BACT</name>
<reference evidence="1 2" key="1">
    <citation type="submission" date="2019-07" db="EMBL/GenBank/DDBJ databases">
        <title>Whole genome shotgun sequence of Cyclobacterium qasimii NBRC 106168.</title>
        <authorList>
            <person name="Hosoyama A."/>
            <person name="Uohara A."/>
            <person name="Ohji S."/>
            <person name="Ichikawa N."/>
        </authorList>
    </citation>
    <scope>NUCLEOTIDE SEQUENCE [LARGE SCALE GENOMIC DNA]</scope>
    <source>
        <strain evidence="1 2">NBRC 106168</strain>
    </source>
</reference>
<dbReference type="Proteomes" id="UP000321301">
    <property type="component" value="Unassembled WGS sequence"/>
</dbReference>
<proteinExistence type="predicted"/>
<comment type="caution">
    <text evidence="1">The sequence shown here is derived from an EMBL/GenBank/DDBJ whole genome shotgun (WGS) entry which is preliminary data.</text>
</comment>
<evidence type="ECO:0008006" key="3">
    <source>
        <dbReference type="Google" id="ProtNLM"/>
    </source>
</evidence>
<dbReference type="Gene3D" id="3.30.530.20">
    <property type="match status" value="1"/>
</dbReference>
<dbReference type="EMBL" id="BJYV01000010">
    <property type="protein sequence ID" value="GEO22009.1"/>
    <property type="molecule type" value="Genomic_DNA"/>
</dbReference>
<evidence type="ECO:0000313" key="1">
    <source>
        <dbReference type="EMBL" id="GEO22009.1"/>
    </source>
</evidence>
<evidence type="ECO:0000313" key="2">
    <source>
        <dbReference type="Proteomes" id="UP000321301"/>
    </source>
</evidence>
<dbReference type="SUPFAM" id="SSF55961">
    <property type="entry name" value="Bet v1-like"/>
    <property type="match status" value="1"/>
</dbReference>
<keyword evidence="2" id="KW-1185">Reference proteome</keyword>